<dbReference type="AlphaFoldDB" id="A0AAV2D975"/>
<protein>
    <submittedName>
        <fullName evidence="1">Uncharacterized protein</fullName>
    </submittedName>
</protein>
<accession>A0AAV2D975</accession>
<dbReference type="EMBL" id="OZ034815">
    <property type="protein sequence ID" value="CAL1370053.1"/>
    <property type="molecule type" value="Genomic_DNA"/>
</dbReference>
<name>A0AAV2D975_9ROSI</name>
<evidence type="ECO:0000313" key="2">
    <source>
        <dbReference type="Proteomes" id="UP001497516"/>
    </source>
</evidence>
<evidence type="ECO:0000313" key="1">
    <source>
        <dbReference type="EMBL" id="CAL1370053.1"/>
    </source>
</evidence>
<sequence>MQSHTHHLLWDFTGKCPFRLLSIQLCTLSSSSSSSPMLARLNTSKQLLQKQSNAYTSDSVFLMPLHVSQALGLLVLFNQLCRRLSPAANVVFIVASTSLPDSLGEAKFADHWSDCARLMRNGGSSSIVVVLQKVRITLELLIRL</sequence>
<reference evidence="1 2" key="1">
    <citation type="submission" date="2024-04" db="EMBL/GenBank/DDBJ databases">
        <authorList>
            <person name="Fracassetti M."/>
        </authorList>
    </citation>
    <scope>NUCLEOTIDE SEQUENCE [LARGE SCALE GENOMIC DNA]</scope>
</reference>
<organism evidence="1 2">
    <name type="scientific">Linum trigynum</name>
    <dbReference type="NCBI Taxonomy" id="586398"/>
    <lineage>
        <taxon>Eukaryota</taxon>
        <taxon>Viridiplantae</taxon>
        <taxon>Streptophyta</taxon>
        <taxon>Embryophyta</taxon>
        <taxon>Tracheophyta</taxon>
        <taxon>Spermatophyta</taxon>
        <taxon>Magnoliopsida</taxon>
        <taxon>eudicotyledons</taxon>
        <taxon>Gunneridae</taxon>
        <taxon>Pentapetalae</taxon>
        <taxon>rosids</taxon>
        <taxon>fabids</taxon>
        <taxon>Malpighiales</taxon>
        <taxon>Linaceae</taxon>
        <taxon>Linum</taxon>
    </lineage>
</organism>
<proteinExistence type="predicted"/>
<gene>
    <name evidence="1" type="ORF">LTRI10_LOCUS12338</name>
</gene>
<dbReference type="Proteomes" id="UP001497516">
    <property type="component" value="Chromosome 2"/>
</dbReference>
<keyword evidence="2" id="KW-1185">Reference proteome</keyword>